<dbReference type="GO" id="GO:0051603">
    <property type="term" value="P:proteolysis involved in protein catabolic process"/>
    <property type="evidence" value="ECO:0007669"/>
    <property type="project" value="TreeGrafter"/>
</dbReference>
<keyword evidence="1 6" id="KW-0645">Protease</keyword>
<dbReference type="GO" id="GO:0046872">
    <property type="term" value="F:metal ion binding"/>
    <property type="evidence" value="ECO:0007669"/>
    <property type="project" value="UniProtKB-KW"/>
</dbReference>
<sequence length="258" mass="28806">MVFSGASVPPPRCATILGYGHMRATLSQIYALLLAAQLAHAATPTQDEVMARAAILYGGRMAEHVIDRDAQFTARVRTIAGVLIAQARRDYPETANWAWEIHTTDDSEQSADCMAGGKILVSKPYVDRLGLNDAELAMLLAHEIEHAALHHNLKEYEAALRLEPAWEQRPFIELEHAVDHDRGLMGKLAALNYAQEEEADREGLRLAWRAGWPAERLAGYFRKMMRASDWPRLSKADYPSPALRWRAAQAVAADLQKK</sequence>
<evidence type="ECO:0000256" key="2">
    <source>
        <dbReference type="ARBA" id="ARBA00022723"/>
    </source>
</evidence>
<comment type="cofactor">
    <cofactor evidence="6">
        <name>Zn(2+)</name>
        <dbReference type="ChEBI" id="CHEBI:29105"/>
    </cofactor>
    <text evidence="6">Binds 1 zinc ion per subunit.</text>
</comment>
<name>A0A6L6PGE2_9BURK</name>
<dbReference type="Pfam" id="PF01435">
    <property type="entry name" value="Peptidase_M48"/>
    <property type="match status" value="1"/>
</dbReference>
<comment type="caution">
    <text evidence="9">The sequence shown here is derived from an EMBL/GenBank/DDBJ whole genome shotgun (WGS) entry which is preliminary data.</text>
</comment>
<keyword evidence="2" id="KW-0479">Metal-binding</keyword>
<evidence type="ECO:0000256" key="7">
    <source>
        <dbReference type="SAM" id="SignalP"/>
    </source>
</evidence>
<keyword evidence="7" id="KW-0732">Signal</keyword>
<dbReference type="Proteomes" id="UP000475582">
    <property type="component" value="Unassembled WGS sequence"/>
</dbReference>
<organism evidence="9 10">
    <name type="scientific">Duganella radicis</name>
    <dbReference type="NCBI Taxonomy" id="551988"/>
    <lineage>
        <taxon>Bacteria</taxon>
        <taxon>Pseudomonadati</taxon>
        <taxon>Pseudomonadota</taxon>
        <taxon>Betaproteobacteria</taxon>
        <taxon>Burkholderiales</taxon>
        <taxon>Oxalobacteraceae</taxon>
        <taxon>Telluria group</taxon>
        <taxon>Duganella</taxon>
    </lineage>
</organism>
<feature type="chain" id="PRO_5026792619" evidence="7">
    <location>
        <begin position="42"/>
        <end position="258"/>
    </location>
</feature>
<keyword evidence="3 6" id="KW-0378">Hydrolase</keyword>
<evidence type="ECO:0000256" key="3">
    <source>
        <dbReference type="ARBA" id="ARBA00022801"/>
    </source>
</evidence>
<dbReference type="GO" id="GO:0016020">
    <property type="term" value="C:membrane"/>
    <property type="evidence" value="ECO:0007669"/>
    <property type="project" value="TreeGrafter"/>
</dbReference>
<dbReference type="InterPro" id="IPR001915">
    <property type="entry name" value="Peptidase_M48"/>
</dbReference>
<dbReference type="OrthoDB" id="8750998at2"/>
<evidence type="ECO:0000256" key="6">
    <source>
        <dbReference type="RuleBase" id="RU003983"/>
    </source>
</evidence>
<dbReference type="EMBL" id="WNKY01000009">
    <property type="protein sequence ID" value="MTV38128.1"/>
    <property type="molecule type" value="Genomic_DNA"/>
</dbReference>
<evidence type="ECO:0000313" key="10">
    <source>
        <dbReference type="Proteomes" id="UP000475582"/>
    </source>
</evidence>
<accession>A0A6L6PGE2</accession>
<dbReference type="AlphaFoldDB" id="A0A6L6PGE2"/>
<evidence type="ECO:0000313" key="9">
    <source>
        <dbReference type="EMBL" id="MTV38128.1"/>
    </source>
</evidence>
<keyword evidence="5 6" id="KW-0482">Metalloprotease</keyword>
<dbReference type="PANTHER" id="PTHR22726">
    <property type="entry name" value="METALLOENDOPEPTIDASE OMA1"/>
    <property type="match status" value="1"/>
</dbReference>
<keyword evidence="4 6" id="KW-0862">Zinc</keyword>
<proteinExistence type="inferred from homology"/>
<evidence type="ECO:0000256" key="1">
    <source>
        <dbReference type="ARBA" id="ARBA00022670"/>
    </source>
</evidence>
<dbReference type="GO" id="GO:0004222">
    <property type="term" value="F:metalloendopeptidase activity"/>
    <property type="evidence" value="ECO:0007669"/>
    <property type="project" value="InterPro"/>
</dbReference>
<evidence type="ECO:0000256" key="5">
    <source>
        <dbReference type="ARBA" id="ARBA00023049"/>
    </source>
</evidence>
<gene>
    <name evidence="9" type="ORF">GM676_11135</name>
</gene>
<reference evidence="9 10" key="1">
    <citation type="submission" date="2019-11" db="EMBL/GenBank/DDBJ databases">
        <title>Type strains purchased from KCTC, JCM and DSMZ.</title>
        <authorList>
            <person name="Lu H."/>
        </authorList>
    </citation>
    <scope>NUCLEOTIDE SEQUENCE [LARGE SCALE GENOMIC DNA]</scope>
    <source>
        <strain evidence="9 10">KCTC 22382</strain>
    </source>
</reference>
<comment type="similarity">
    <text evidence="6">Belongs to the peptidase M48 family.</text>
</comment>
<dbReference type="InterPro" id="IPR051156">
    <property type="entry name" value="Mito/Outer_Membr_Metalloprot"/>
</dbReference>
<evidence type="ECO:0000259" key="8">
    <source>
        <dbReference type="Pfam" id="PF01435"/>
    </source>
</evidence>
<keyword evidence="10" id="KW-1185">Reference proteome</keyword>
<protein>
    <submittedName>
        <fullName evidence="9">M48 family metalloprotease</fullName>
    </submittedName>
</protein>
<feature type="domain" description="Peptidase M48" evidence="8">
    <location>
        <begin position="75"/>
        <end position="234"/>
    </location>
</feature>
<feature type="signal peptide" evidence="7">
    <location>
        <begin position="1"/>
        <end position="41"/>
    </location>
</feature>
<dbReference type="PANTHER" id="PTHR22726:SF1">
    <property type="entry name" value="METALLOENDOPEPTIDASE OMA1, MITOCHONDRIAL"/>
    <property type="match status" value="1"/>
</dbReference>
<evidence type="ECO:0000256" key="4">
    <source>
        <dbReference type="ARBA" id="ARBA00022833"/>
    </source>
</evidence>